<feature type="region of interest" description="Disordered" evidence="1">
    <location>
        <begin position="189"/>
        <end position="220"/>
    </location>
</feature>
<dbReference type="Pfam" id="PF06784">
    <property type="entry name" value="UPF0240"/>
    <property type="match status" value="1"/>
</dbReference>
<reference evidence="2" key="1">
    <citation type="submission" date="2014-12" db="EMBL/GenBank/DDBJ databases">
        <title>Insight into the proteome of Arion vulgaris.</title>
        <authorList>
            <person name="Aradska J."/>
            <person name="Bulat T."/>
            <person name="Smidak R."/>
            <person name="Sarate P."/>
            <person name="Gangsoo J."/>
            <person name="Sialana F."/>
            <person name="Bilban M."/>
            <person name="Lubec G."/>
        </authorList>
    </citation>
    <scope>NUCLEOTIDE SEQUENCE</scope>
    <source>
        <tissue evidence="2">Skin</tissue>
    </source>
</reference>
<gene>
    <name evidence="2" type="primary">ORF91806</name>
</gene>
<evidence type="ECO:0000313" key="2">
    <source>
        <dbReference type="EMBL" id="CEK74611.1"/>
    </source>
</evidence>
<accession>A0A0B7A3G6</accession>
<proteinExistence type="predicted"/>
<evidence type="ECO:0000256" key="1">
    <source>
        <dbReference type="SAM" id="MobiDB-lite"/>
    </source>
</evidence>
<dbReference type="PANTHER" id="PTHR13338">
    <property type="entry name" value="UPF0240 PROTEIN"/>
    <property type="match status" value="1"/>
</dbReference>
<evidence type="ECO:0008006" key="3">
    <source>
        <dbReference type="Google" id="ProtNLM"/>
    </source>
</evidence>
<dbReference type="EMBL" id="HACG01027746">
    <property type="protein sequence ID" value="CEK74611.1"/>
    <property type="molecule type" value="Transcribed_RNA"/>
</dbReference>
<organism evidence="2">
    <name type="scientific">Arion vulgaris</name>
    <dbReference type="NCBI Taxonomy" id="1028688"/>
    <lineage>
        <taxon>Eukaryota</taxon>
        <taxon>Metazoa</taxon>
        <taxon>Spiralia</taxon>
        <taxon>Lophotrochozoa</taxon>
        <taxon>Mollusca</taxon>
        <taxon>Gastropoda</taxon>
        <taxon>Heterobranchia</taxon>
        <taxon>Euthyneura</taxon>
        <taxon>Panpulmonata</taxon>
        <taxon>Eupulmonata</taxon>
        <taxon>Stylommatophora</taxon>
        <taxon>Helicina</taxon>
        <taxon>Arionoidea</taxon>
        <taxon>Arionidae</taxon>
        <taxon>Arion</taxon>
    </lineage>
</organism>
<protein>
    <recommendedName>
        <fullName evidence="3">Protein NDUFAF4 homolog</fullName>
    </recommendedName>
</protein>
<sequence>MGQIAVKLTKPLRNYNVDNRAAKILARRQKVAEPAPYYPSTVEKLSRFRDEHPELLEAQKTKDEKLHGYLKEVYVKSTDNFEQSNTSTKSLPLNRIPPPEPDMGSLEHISGKISEGRVTLKTVFSFLGQHRSDPQNFSIQKIAKDNKLDEKDVENVLNFFKILHLYIPKEMYEKNKKMKKYVAEQFKLSSSAASPPFVLSDKTQKKDDKEKPQDFSPTKT</sequence>
<dbReference type="PANTHER" id="PTHR13338:SF4">
    <property type="entry name" value="NADH DEHYDROGENASE [UBIQUINONE] 1 ALPHA SUBCOMPLEX ASSEMBLY FACTOR 4"/>
    <property type="match status" value="1"/>
</dbReference>
<dbReference type="InterPro" id="IPR009622">
    <property type="entry name" value="NDUFAF4"/>
</dbReference>
<dbReference type="GO" id="GO:0032981">
    <property type="term" value="P:mitochondrial respiratory chain complex I assembly"/>
    <property type="evidence" value="ECO:0007669"/>
    <property type="project" value="InterPro"/>
</dbReference>
<dbReference type="GO" id="GO:0005739">
    <property type="term" value="C:mitochondrion"/>
    <property type="evidence" value="ECO:0007669"/>
    <property type="project" value="TreeGrafter"/>
</dbReference>
<name>A0A0B7A3G6_9EUPU</name>
<feature type="compositionally biased region" description="Basic and acidic residues" evidence="1">
    <location>
        <begin position="202"/>
        <end position="213"/>
    </location>
</feature>
<dbReference type="AlphaFoldDB" id="A0A0B7A3G6"/>